<dbReference type="AlphaFoldDB" id="A0A0A0JPL3"/>
<sequence length="1059" mass="117409">MTGFSADRVLDGLTDFQRRTVQHVCTQLHRPEGSGRFLVADETGLGKSMVARGVIAKTVEMLETKDDIGRIDIVYVCANADLAQQNIKRLNVTSNEAVAFSSRLTLLARHTGALAKTQRSGKPVNLVSFTPGTSFDMGQSTGTVEERAMLYVVLCDIYEFDGHQKRALKRILQGGVRKLETFESWTSWLEKIFRQEPLDPVIVDRFNHELALGSPSMDARLQELLMAVGRKSSVPGAWLDERSDLVRSFRRALARASVESLEPDLVILDEFQRFRHLLNLESEAGELAHDLFNYKHAKVLLLSATPYKAFTFAEESGEDHASDFLSTVAFLGEGHGDFGADSLKEQLGRYRSAVTHGQDVAKLAGDIGSELLKVMSRAERPQVDEVLHRTEVLRPASGVTAADLMGFAALGEVANAVKEPRDSGLVTPEYWKSAPYFVNFCDTYKLGERIKAAAAEGGSVPALGRTQRLRRSALESFDSVDGGNAKMRDLMANTVDKGWWKLLWVPPSLPYFEAGGPFVDAEGMTKLLVFSSWTATPTAVASILSYEAERRAVEGSGYDAYTTESRKRQARPLSYTAREGAPASMTTLLLSWPMPGLAEAADPLRLVSAQGGRVLTLDEALSAAATKISTVLDSAAARSDTKVHDIDGRDRLWQVAFSHVAVWPVAHPEEARLRGYAEALAGRSTEGQESDDDEAQHDTGLWIHIEAARAELQSGARRVTTEHVESLARLALHSPANIAHRALARVLTDEDAVDHRAHFEAAAVIANGLRSLFNRPDVTKLIEKVTDDGQDYWQRVLQYCAWGNLQATMDEYVHHLRKDQFAGTLTDAILGDLARVVADSISLRASTYQALNPDEIASPLTFTPKFALRYGGRKNESEDNRQPEVRRAFNGPFWPFVLASTSVGQEGIDFHWWSHAVFHWNVPPNPVDFEQREGRVDRYRGHAIRRNVAHKHADAVRSAPGRDPWETAFALATDLTEKYGDFAPNWVYPGPARIERHVAPFALSSDGPRYEQTKRDVAMYRLTFGQPRQEDMLALLRQRAASGADLHRDSYRIDLTPPD</sequence>
<reference evidence="2 3" key="1">
    <citation type="submission" date="2013-08" db="EMBL/GenBank/DDBJ databases">
        <title>The genome sequence of Knoellia subterranea.</title>
        <authorList>
            <person name="Zhu W."/>
            <person name="Wang G."/>
        </authorList>
    </citation>
    <scope>NUCLEOTIDE SEQUENCE [LARGE SCALE GENOMIC DNA]</scope>
    <source>
        <strain evidence="2 3">KCTC 19937</strain>
    </source>
</reference>
<evidence type="ECO:0000313" key="3">
    <source>
        <dbReference type="Proteomes" id="UP000030011"/>
    </source>
</evidence>
<proteinExistence type="predicted"/>
<keyword evidence="2" id="KW-0378">Hydrolase</keyword>
<protein>
    <submittedName>
        <fullName evidence="2">Helicase</fullName>
    </submittedName>
</protein>
<feature type="domain" description="Helicase ATP-binding" evidence="1">
    <location>
        <begin position="9"/>
        <end position="328"/>
    </location>
</feature>
<dbReference type="GO" id="GO:0004386">
    <property type="term" value="F:helicase activity"/>
    <property type="evidence" value="ECO:0007669"/>
    <property type="project" value="UniProtKB-KW"/>
</dbReference>
<keyword evidence="2" id="KW-0547">Nucleotide-binding</keyword>
<keyword evidence="2" id="KW-0067">ATP-binding</keyword>
<keyword evidence="3" id="KW-1185">Reference proteome</keyword>
<dbReference type="Proteomes" id="UP000030011">
    <property type="component" value="Unassembled WGS sequence"/>
</dbReference>
<dbReference type="EMBL" id="AVPK01000005">
    <property type="protein sequence ID" value="KGN37506.1"/>
    <property type="molecule type" value="Genomic_DNA"/>
</dbReference>
<dbReference type="InterPro" id="IPR027417">
    <property type="entry name" value="P-loop_NTPase"/>
</dbReference>
<keyword evidence="2" id="KW-0347">Helicase</keyword>
<accession>A0A0A0JPL3</accession>
<dbReference type="OrthoDB" id="9814088at2"/>
<dbReference type="SUPFAM" id="SSF52540">
    <property type="entry name" value="P-loop containing nucleoside triphosphate hydrolases"/>
    <property type="match status" value="2"/>
</dbReference>
<evidence type="ECO:0000259" key="1">
    <source>
        <dbReference type="SMART" id="SM00487"/>
    </source>
</evidence>
<organism evidence="2 3">
    <name type="scientific">Knoellia subterranea KCTC 19937</name>
    <dbReference type="NCBI Taxonomy" id="1385521"/>
    <lineage>
        <taxon>Bacteria</taxon>
        <taxon>Bacillati</taxon>
        <taxon>Actinomycetota</taxon>
        <taxon>Actinomycetes</taxon>
        <taxon>Micrococcales</taxon>
        <taxon>Intrasporangiaceae</taxon>
        <taxon>Knoellia</taxon>
    </lineage>
</organism>
<dbReference type="STRING" id="1385521.N803_14155"/>
<comment type="caution">
    <text evidence="2">The sequence shown here is derived from an EMBL/GenBank/DDBJ whole genome shotgun (WGS) entry which is preliminary data.</text>
</comment>
<dbReference type="SMART" id="SM00487">
    <property type="entry name" value="DEXDc"/>
    <property type="match status" value="1"/>
</dbReference>
<gene>
    <name evidence="2" type="ORF">N803_14155</name>
</gene>
<dbReference type="eggNOG" id="COG0553">
    <property type="taxonomic scope" value="Bacteria"/>
</dbReference>
<evidence type="ECO:0000313" key="2">
    <source>
        <dbReference type="EMBL" id="KGN37506.1"/>
    </source>
</evidence>
<dbReference type="RefSeq" id="WP_035904917.1">
    <property type="nucleotide sequence ID" value="NZ_AVPK01000005.1"/>
</dbReference>
<dbReference type="Gene3D" id="3.40.50.300">
    <property type="entry name" value="P-loop containing nucleotide triphosphate hydrolases"/>
    <property type="match status" value="2"/>
</dbReference>
<name>A0A0A0JPL3_9MICO</name>
<dbReference type="InterPro" id="IPR014001">
    <property type="entry name" value="Helicase_ATP-bd"/>
</dbReference>